<evidence type="ECO:0000313" key="2">
    <source>
        <dbReference type="EMBL" id="RZF45894.1"/>
    </source>
</evidence>
<gene>
    <name evidence="2" type="ORF">LSTR_LSTR016840</name>
</gene>
<dbReference type="OrthoDB" id="9942256at2759"/>
<dbReference type="EMBL" id="QKKF02007575">
    <property type="protein sequence ID" value="RZF45894.1"/>
    <property type="molecule type" value="Genomic_DNA"/>
</dbReference>
<proteinExistence type="predicted"/>
<accession>A0A482XJP1</accession>
<evidence type="ECO:0000256" key="1">
    <source>
        <dbReference type="SAM" id="MobiDB-lite"/>
    </source>
</evidence>
<dbReference type="Proteomes" id="UP000291343">
    <property type="component" value="Unassembled WGS sequence"/>
</dbReference>
<feature type="compositionally biased region" description="Low complexity" evidence="1">
    <location>
        <begin position="37"/>
        <end position="56"/>
    </location>
</feature>
<keyword evidence="3" id="KW-1185">Reference proteome</keyword>
<organism evidence="2 3">
    <name type="scientific">Laodelphax striatellus</name>
    <name type="common">Small brown planthopper</name>
    <name type="synonym">Delphax striatella</name>
    <dbReference type="NCBI Taxonomy" id="195883"/>
    <lineage>
        <taxon>Eukaryota</taxon>
        <taxon>Metazoa</taxon>
        <taxon>Ecdysozoa</taxon>
        <taxon>Arthropoda</taxon>
        <taxon>Hexapoda</taxon>
        <taxon>Insecta</taxon>
        <taxon>Pterygota</taxon>
        <taxon>Neoptera</taxon>
        <taxon>Paraneoptera</taxon>
        <taxon>Hemiptera</taxon>
        <taxon>Auchenorrhyncha</taxon>
        <taxon>Fulgoroidea</taxon>
        <taxon>Delphacidae</taxon>
        <taxon>Criomorphinae</taxon>
        <taxon>Laodelphax</taxon>
    </lineage>
</organism>
<protein>
    <submittedName>
        <fullName evidence="2">Uncharacterized protein</fullName>
    </submittedName>
</protein>
<dbReference type="STRING" id="195883.A0A482XJP1"/>
<feature type="region of interest" description="Disordered" evidence="1">
    <location>
        <begin position="21"/>
        <end position="115"/>
    </location>
</feature>
<evidence type="ECO:0000313" key="3">
    <source>
        <dbReference type="Proteomes" id="UP000291343"/>
    </source>
</evidence>
<name>A0A482XJP1_LAOST</name>
<dbReference type="InParanoid" id="A0A482XJP1"/>
<comment type="caution">
    <text evidence="2">The sequence shown here is derived from an EMBL/GenBank/DDBJ whole genome shotgun (WGS) entry which is preliminary data.</text>
</comment>
<sequence>MEDWINKISFHAQLPPSLQLLSYDDNHKNSPGGNDRLPPLSGGDISSSSSRGSTPELSRRRSLNAGGGANHPHSATAASYRHDKPPVPPRGAPPPVPVRTPSNETIPVQMRPRQG</sequence>
<dbReference type="AlphaFoldDB" id="A0A482XJP1"/>
<feature type="compositionally biased region" description="Pro residues" evidence="1">
    <location>
        <begin position="86"/>
        <end position="98"/>
    </location>
</feature>
<reference evidence="2 3" key="1">
    <citation type="journal article" date="2017" name="Gigascience">
        <title>Genome sequence of the small brown planthopper, Laodelphax striatellus.</title>
        <authorList>
            <person name="Zhu J."/>
            <person name="Jiang F."/>
            <person name="Wang X."/>
            <person name="Yang P."/>
            <person name="Bao Y."/>
            <person name="Zhao W."/>
            <person name="Wang W."/>
            <person name="Lu H."/>
            <person name="Wang Q."/>
            <person name="Cui N."/>
            <person name="Li J."/>
            <person name="Chen X."/>
            <person name="Luo L."/>
            <person name="Yu J."/>
            <person name="Kang L."/>
            <person name="Cui F."/>
        </authorList>
    </citation>
    <scope>NUCLEOTIDE SEQUENCE [LARGE SCALE GENOMIC DNA]</scope>
    <source>
        <strain evidence="2">Lst14</strain>
    </source>
</reference>